<dbReference type="InterPro" id="IPR000819">
    <property type="entry name" value="Peptidase_M17_C"/>
</dbReference>
<keyword evidence="5" id="KW-0464">Manganese</keyword>
<evidence type="ECO:0000313" key="9">
    <source>
        <dbReference type="Proteomes" id="UP000075260"/>
    </source>
</evidence>
<dbReference type="GO" id="GO:0005737">
    <property type="term" value="C:cytoplasm"/>
    <property type="evidence" value="ECO:0007669"/>
    <property type="project" value="InterPro"/>
</dbReference>
<name>A0A150QTZ2_SORCE</name>
<protein>
    <submittedName>
        <fullName evidence="8">Aminopeptidase</fullName>
    </submittedName>
</protein>
<evidence type="ECO:0000256" key="2">
    <source>
        <dbReference type="ARBA" id="ARBA00022438"/>
    </source>
</evidence>
<evidence type="ECO:0000256" key="3">
    <source>
        <dbReference type="ARBA" id="ARBA00022670"/>
    </source>
</evidence>
<dbReference type="InterPro" id="IPR011356">
    <property type="entry name" value="Leucine_aapep/pepB"/>
</dbReference>
<comment type="caution">
    <text evidence="8">The sequence shown here is derived from an EMBL/GenBank/DDBJ whole genome shotgun (WGS) entry which is preliminary data.</text>
</comment>
<dbReference type="GO" id="GO:0006508">
    <property type="term" value="P:proteolysis"/>
    <property type="evidence" value="ECO:0007669"/>
    <property type="project" value="UniProtKB-KW"/>
</dbReference>
<dbReference type="Proteomes" id="UP000075260">
    <property type="component" value="Unassembled WGS sequence"/>
</dbReference>
<feature type="signal peptide" evidence="6">
    <location>
        <begin position="1"/>
        <end position="26"/>
    </location>
</feature>
<sequence length="524" mass="54659">MRPSVTSSVAMVHVTSLAGLPANALAEANAATAACDAVVLVAPSPIAKHVGGLGPAVGALIEAAARADCALEGRCAPIVLPAPGVPGGRLVLAPMGALSEEIDDVRSVAEAASAGFARAVEAGASRPLLVVRAPAGPRFARAVEVGALAALGSQWTPLEAREAEMAPRTAESVAVLGLPEARAREIAAIEVGRALCRDITGTEPERMAPRRVAEMCEAAFARTGVLVKIERNVDDYPLISAVSRASRVVERHRPCVVRLDYRPRGEIRRTVMLAGKGVTYDTGGVDLKTDGNMAGMSRDKGGAGAVAGLVRAAAALGLEGVRIVGLLGLVRNSIGEESYVSDEIIRSRAGVRVRIGNTDAEGRLIQADLLALARELAMSGAPDPILFSVATLTGHVYRAHGPYTGAICNSAARPELDRLDVLAERWGEPMERVRPRREDYAFVAPRSCAEDVVSSNRLASVNTPRGHQFPFAFLDIASGLKGGTLPFIHLDIGGVGVESVDWQFGRPTGIPIPSLTAYLSGESS</sequence>
<dbReference type="AlphaFoldDB" id="A0A150QTZ2"/>
<evidence type="ECO:0000256" key="1">
    <source>
        <dbReference type="ARBA" id="ARBA00009528"/>
    </source>
</evidence>
<evidence type="ECO:0000256" key="5">
    <source>
        <dbReference type="ARBA" id="ARBA00023211"/>
    </source>
</evidence>
<organism evidence="8 9">
    <name type="scientific">Sorangium cellulosum</name>
    <name type="common">Polyangium cellulosum</name>
    <dbReference type="NCBI Taxonomy" id="56"/>
    <lineage>
        <taxon>Bacteria</taxon>
        <taxon>Pseudomonadati</taxon>
        <taxon>Myxococcota</taxon>
        <taxon>Polyangia</taxon>
        <taxon>Polyangiales</taxon>
        <taxon>Polyangiaceae</taxon>
        <taxon>Sorangium</taxon>
    </lineage>
</organism>
<keyword evidence="2 8" id="KW-0031">Aminopeptidase</keyword>
<dbReference type="Pfam" id="PF00883">
    <property type="entry name" value="Peptidase_M17"/>
    <property type="match status" value="1"/>
</dbReference>
<feature type="domain" description="Cytosol aminopeptidase" evidence="7">
    <location>
        <begin position="357"/>
        <end position="364"/>
    </location>
</feature>
<dbReference type="EMBL" id="JEMA01000335">
    <property type="protein sequence ID" value="KYF71459.1"/>
    <property type="molecule type" value="Genomic_DNA"/>
</dbReference>
<dbReference type="PROSITE" id="PS00631">
    <property type="entry name" value="CYTOSOL_AP"/>
    <property type="match status" value="1"/>
</dbReference>
<dbReference type="PRINTS" id="PR00481">
    <property type="entry name" value="LAMNOPPTDASE"/>
</dbReference>
<feature type="chain" id="PRO_5007567295" evidence="6">
    <location>
        <begin position="27"/>
        <end position="524"/>
    </location>
</feature>
<keyword evidence="4" id="KW-0378">Hydrolase</keyword>
<keyword evidence="6" id="KW-0732">Signal</keyword>
<gene>
    <name evidence="8" type="ORF">BE15_40370</name>
</gene>
<dbReference type="SUPFAM" id="SSF53187">
    <property type="entry name" value="Zn-dependent exopeptidases"/>
    <property type="match status" value="1"/>
</dbReference>
<dbReference type="Gene3D" id="3.40.630.10">
    <property type="entry name" value="Zn peptidases"/>
    <property type="match status" value="1"/>
</dbReference>
<dbReference type="PANTHER" id="PTHR11963">
    <property type="entry name" value="LEUCINE AMINOPEPTIDASE-RELATED"/>
    <property type="match status" value="1"/>
</dbReference>
<evidence type="ECO:0000259" key="7">
    <source>
        <dbReference type="PROSITE" id="PS00631"/>
    </source>
</evidence>
<dbReference type="PANTHER" id="PTHR11963:SF48">
    <property type="entry name" value="DIPEPTIDASE B, ISOFORM A"/>
    <property type="match status" value="1"/>
</dbReference>
<accession>A0A150QTZ2</accession>
<evidence type="ECO:0000256" key="6">
    <source>
        <dbReference type="SAM" id="SignalP"/>
    </source>
</evidence>
<dbReference type="GO" id="GO:0030145">
    <property type="term" value="F:manganese ion binding"/>
    <property type="evidence" value="ECO:0007669"/>
    <property type="project" value="InterPro"/>
</dbReference>
<reference evidence="8 9" key="1">
    <citation type="submission" date="2014-02" db="EMBL/GenBank/DDBJ databases">
        <title>The small core and large imbalanced accessory genome model reveals a collaborative survival strategy of Sorangium cellulosum strains in nature.</title>
        <authorList>
            <person name="Han K."/>
            <person name="Peng R."/>
            <person name="Blom J."/>
            <person name="Li Y.-Z."/>
        </authorList>
    </citation>
    <scope>NUCLEOTIDE SEQUENCE [LARGE SCALE GENOMIC DNA]</scope>
    <source>
        <strain evidence="8 9">So0008-312</strain>
    </source>
</reference>
<comment type="similarity">
    <text evidence="1">Belongs to the peptidase M17 family.</text>
</comment>
<proteinExistence type="inferred from homology"/>
<evidence type="ECO:0000256" key="4">
    <source>
        <dbReference type="ARBA" id="ARBA00022801"/>
    </source>
</evidence>
<dbReference type="OrthoDB" id="5499299at2"/>
<keyword evidence="3" id="KW-0645">Protease</keyword>
<dbReference type="GO" id="GO:0070006">
    <property type="term" value="F:metalloaminopeptidase activity"/>
    <property type="evidence" value="ECO:0007669"/>
    <property type="project" value="InterPro"/>
</dbReference>
<evidence type="ECO:0000313" key="8">
    <source>
        <dbReference type="EMBL" id="KYF71459.1"/>
    </source>
</evidence>